<comment type="pathway">
    <text evidence="2 15">Cofactor biosynthesis; FAD biosynthesis; FAD from FMN: step 1/1.</text>
</comment>
<evidence type="ECO:0000256" key="3">
    <source>
        <dbReference type="ARBA" id="ARBA00005201"/>
    </source>
</evidence>
<dbReference type="EC" id="2.7.7.2" evidence="15"/>
<dbReference type="UniPathway" id="UPA00276">
    <property type="reaction ID" value="UER00406"/>
</dbReference>
<keyword evidence="11 15" id="KW-0067">ATP-binding</keyword>
<evidence type="ECO:0000259" key="16">
    <source>
        <dbReference type="SMART" id="SM00904"/>
    </source>
</evidence>
<evidence type="ECO:0000256" key="1">
    <source>
        <dbReference type="ARBA" id="ARBA00002121"/>
    </source>
</evidence>
<comment type="similarity">
    <text evidence="15">Belongs to the ribF family.</text>
</comment>
<evidence type="ECO:0000256" key="13">
    <source>
        <dbReference type="ARBA" id="ARBA00047880"/>
    </source>
</evidence>
<dbReference type="Pfam" id="PF01687">
    <property type="entry name" value="Flavokinase"/>
    <property type="match status" value="1"/>
</dbReference>
<evidence type="ECO:0000256" key="14">
    <source>
        <dbReference type="ARBA" id="ARBA00049494"/>
    </source>
</evidence>
<evidence type="ECO:0000256" key="2">
    <source>
        <dbReference type="ARBA" id="ARBA00004726"/>
    </source>
</evidence>
<keyword evidence="8 15" id="KW-0547">Nucleotide-binding</keyword>
<evidence type="ECO:0000313" key="17">
    <source>
        <dbReference type="EMBL" id="PIQ86372.1"/>
    </source>
</evidence>
<accession>A0A2H0LPM8</accession>
<keyword evidence="10 15" id="KW-0274">FAD</keyword>
<dbReference type="GO" id="GO:0005524">
    <property type="term" value="F:ATP binding"/>
    <property type="evidence" value="ECO:0007669"/>
    <property type="project" value="UniProtKB-UniRule"/>
</dbReference>
<sequence>MKVITQLDVFAAHPGKPLVVALGNFDGVHLGHQRILDLIKLKAKEFNCEPAVITFREHPQQILHRKGKALLLTSTYQKLGLLEEAGMPFCFVLEFTEQFSMQSPEVFVKQVLVDQLHAKGVCMGFNARFGHDREGTAQTMDVLARQNGFEFLSMPAISHGEKPVSSTRIRELIYAGDLDEVRCLLGRYFSLFGTVVKGAGLGTHIGVPTANLDPHSEVFPPQGVYSVLVDVVEKEITDENSEGFEFHLNKSQEKLPGVLNFGLRPTVASSSASVQPTMEVHLMDSKAGYQGKVLDVKFIKKIRNEEKFSSVDALRDQIKRDMITAKQHIQEVLQNDASHDHLRNSSDSFSMIH</sequence>
<dbReference type="EC" id="2.7.1.26" evidence="15"/>
<keyword evidence="5 15" id="KW-0288">FMN</keyword>
<dbReference type="InterPro" id="IPR002606">
    <property type="entry name" value="Riboflavin_kinase_bac"/>
</dbReference>
<dbReference type="Gene3D" id="2.40.30.30">
    <property type="entry name" value="Riboflavin kinase-like"/>
    <property type="match status" value="1"/>
</dbReference>
<evidence type="ECO:0000256" key="11">
    <source>
        <dbReference type="ARBA" id="ARBA00022840"/>
    </source>
</evidence>
<evidence type="ECO:0000256" key="15">
    <source>
        <dbReference type="PIRNR" id="PIRNR004491"/>
    </source>
</evidence>
<comment type="caution">
    <text evidence="17">The sequence shown here is derived from an EMBL/GenBank/DDBJ whole genome shotgun (WGS) entry which is preliminary data.</text>
</comment>
<keyword evidence="9 15" id="KW-0418">Kinase</keyword>
<gene>
    <name evidence="17" type="primary">ribF</name>
    <name evidence="17" type="ORF">COV74_05090</name>
</gene>
<evidence type="ECO:0000256" key="6">
    <source>
        <dbReference type="ARBA" id="ARBA00022679"/>
    </source>
</evidence>
<dbReference type="PANTHER" id="PTHR22749">
    <property type="entry name" value="RIBOFLAVIN KINASE/FMN ADENYLYLTRANSFERASE"/>
    <property type="match status" value="1"/>
</dbReference>
<dbReference type="SUPFAM" id="SSF82114">
    <property type="entry name" value="Riboflavin kinase-like"/>
    <property type="match status" value="1"/>
</dbReference>
<protein>
    <recommendedName>
        <fullName evidence="15">Riboflavin biosynthesis protein</fullName>
    </recommendedName>
    <domain>
        <recommendedName>
            <fullName evidence="15">Riboflavin kinase</fullName>
            <ecNumber evidence="15">2.7.1.26</ecNumber>
        </recommendedName>
        <alternativeName>
            <fullName evidence="15">Flavokinase</fullName>
        </alternativeName>
    </domain>
    <domain>
        <recommendedName>
            <fullName evidence="15">FMN adenylyltransferase</fullName>
            <ecNumber evidence="15">2.7.7.2</ecNumber>
        </recommendedName>
        <alternativeName>
            <fullName evidence="15">FAD pyrophosphorylase</fullName>
        </alternativeName>
        <alternativeName>
            <fullName evidence="15">FAD synthase</fullName>
        </alternativeName>
    </domain>
</protein>
<reference evidence="17 18" key="1">
    <citation type="submission" date="2017-09" db="EMBL/GenBank/DDBJ databases">
        <title>Depth-based differentiation of microbial function through sediment-hosted aquifers and enrichment of novel symbionts in the deep terrestrial subsurface.</title>
        <authorList>
            <person name="Probst A.J."/>
            <person name="Ladd B."/>
            <person name="Jarett J.K."/>
            <person name="Geller-Mcgrath D.E."/>
            <person name="Sieber C.M."/>
            <person name="Emerson J.B."/>
            <person name="Anantharaman K."/>
            <person name="Thomas B.C."/>
            <person name="Malmstrom R."/>
            <person name="Stieglmeier M."/>
            <person name="Klingl A."/>
            <person name="Woyke T."/>
            <person name="Ryan C.M."/>
            <person name="Banfield J.F."/>
        </authorList>
    </citation>
    <scope>NUCLEOTIDE SEQUENCE [LARGE SCALE GENOMIC DNA]</scope>
    <source>
        <strain evidence="17">CG11_big_fil_rev_8_21_14_0_20_45_26</strain>
    </source>
</reference>
<dbReference type="InterPro" id="IPR015864">
    <property type="entry name" value="FAD_synthase"/>
</dbReference>
<dbReference type="InterPro" id="IPR014729">
    <property type="entry name" value="Rossmann-like_a/b/a_fold"/>
</dbReference>
<dbReference type="FunFam" id="3.40.50.620:FF:000021">
    <property type="entry name" value="Riboflavin biosynthesis protein"/>
    <property type="match status" value="1"/>
</dbReference>
<dbReference type="PANTHER" id="PTHR22749:SF6">
    <property type="entry name" value="RIBOFLAVIN KINASE"/>
    <property type="match status" value="1"/>
</dbReference>
<evidence type="ECO:0000256" key="7">
    <source>
        <dbReference type="ARBA" id="ARBA00022695"/>
    </source>
</evidence>
<keyword evidence="12" id="KW-0511">Multifunctional enzyme</keyword>
<dbReference type="GO" id="GO:0006747">
    <property type="term" value="P:FAD biosynthetic process"/>
    <property type="evidence" value="ECO:0007669"/>
    <property type="project" value="UniProtKB-UniRule"/>
</dbReference>
<dbReference type="Proteomes" id="UP000230859">
    <property type="component" value="Unassembled WGS sequence"/>
</dbReference>
<keyword evidence="7 15" id="KW-0548">Nucleotidyltransferase</keyword>
<evidence type="ECO:0000256" key="5">
    <source>
        <dbReference type="ARBA" id="ARBA00022643"/>
    </source>
</evidence>
<dbReference type="GO" id="GO:0009231">
    <property type="term" value="P:riboflavin biosynthetic process"/>
    <property type="evidence" value="ECO:0007669"/>
    <property type="project" value="InterPro"/>
</dbReference>
<evidence type="ECO:0000256" key="10">
    <source>
        <dbReference type="ARBA" id="ARBA00022827"/>
    </source>
</evidence>
<evidence type="ECO:0000256" key="12">
    <source>
        <dbReference type="ARBA" id="ARBA00023268"/>
    </source>
</evidence>
<evidence type="ECO:0000256" key="9">
    <source>
        <dbReference type="ARBA" id="ARBA00022777"/>
    </source>
</evidence>
<keyword evidence="4 15" id="KW-0285">Flavoprotein</keyword>
<keyword evidence="6 15" id="KW-0808">Transferase</keyword>
<proteinExistence type="inferred from homology"/>
<dbReference type="SUPFAM" id="SSF52374">
    <property type="entry name" value="Nucleotidylyl transferase"/>
    <property type="match status" value="1"/>
</dbReference>
<dbReference type="GO" id="GO:0008531">
    <property type="term" value="F:riboflavin kinase activity"/>
    <property type="evidence" value="ECO:0007669"/>
    <property type="project" value="UniProtKB-UniRule"/>
</dbReference>
<comment type="catalytic activity">
    <reaction evidence="14 15">
        <text>FMN + ATP + H(+) = FAD + diphosphate</text>
        <dbReference type="Rhea" id="RHEA:17237"/>
        <dbReference type="ChEBI" id="CHEBI:15378"/>
        <dbReference type="ChEBI" id="CHEBI:30616"/>
        <dbReference type="ChEBI" id="CHEBI:33019"/>
        <dbReference type="ChEBI" id="CHEBI:57692"/>
        <dbReference type="ChEBI" id="CHEBI:58210"/>
        <dbReference type="EC" id="2.7.7.2"/>
    </reaction>
</comment>
<dbReference type="Gene3D" id="3.40.50.620">
    <property type="entry name" value="HUPs"/>
    <property type="match status" value="1"/>
</dbReference>
<evidence type="ECO:0000256" key="4">
    <source>
        <dbReference type="ARBA" id="ARBA00022630"/>
    </source>
</evidence>
<dbReference type="PIRSF" id="PIRSF004491">
    <property type="entry name" value="FAD_Synth"/>
    <property type="match status" value="1"/>
</dbReference>
<dbReference type="Pfam" id="PF06574">
    <property type="entry name" value="FAD_syn"/>
    <property type="match status" value="1"/>
</dbReference>
<organism evidence="17 18">
    <name type="scientific">Candidatus Abzuiibacterium crystallinum</name>
    <dbReference type="NCBI Taxonomy" id="1974748"/>
    <lineage>
        <taxon>Bacteria</taxon>
        <taxon>Pseudomonadati</taxon>
        <taxon>Candidatus Omnitrophota</taxon>
        <taxon>Candidatus Abzuiibacterium</taxon>
    </lineage>
</organism>
<dbReference type="InterPro" id="IPR023465">
    <property type="entry name" value="Riboflavin_kinase_dom_sf"/>
</dbReference>
<feature type="domain" description="Riboflavin kinase" evidence="16">
    <location>
        <begin position="184"/>
        <end position="330"/>
    </location>
</feature>
<evidence type="ECO:0000256" key="8">
    <source>
        <dbReference type="ARBA" id="ARBA00022741"/>
    </source>
</evidence>
<dbReference type="CDD" id="cd02064">
    <property type="entry name" value="FAD_synthetase_N"/>
    <property type="match status" value="1"/>
</dbReference>
<dbReference type="EMBL" id="PCVY01000045">
    <property type="protein sequence ID" value="PIQ86372.1"/>
    <property type="molecule type" value="Genomic_DNA"/>
</dbReference>
<dbReference type="InterPro" id="IPR023468">
    <property type="entry name" value="Riboflavin_kinase"/>
</dbReference>
<dbReference type="NCBIfam" id="TIGR00083">
    <property type="entry name" value="ribF"/>
    <property type="match status" value="1"/>
</dbReference>
<dbReference type="InterPro" id="IPR015865">
    <property type="entry name" value="Riboflavin_kinase_bac/euk"/>
</dbReference>
<name>A0A2H0LPM8_9BACT</name>
<comment type="catalytic activity">
    <reaction evidence="13 15">
        <text>riboflavin + ATP = FMN + ADP + H(+)</text>
        <dbReference type="Rhea" id="RHEA:14357"/>
        <dbReference type="ChEBI" id="CHEBI:15378"/>
        <dbReference type="ChEBI" id="CHEBI:30616"/>
        <dbReference type="ChEBI" id="CHEBI:57986"/>
        <dbReference type="ChEBI" id="CHEBI:58210"/>
        <dbReference type="ChEBI" id="CHEBI:456216"/>
        <dbReference type="EC" id="2.7.1.26"/>
    </reaction>
</comment>
<evidence type="ECO:0000313" key="18">
    <source>
        <dbReference type="Proteomes" id="UP000230859"/>
    </source>
</evidence>
<dbReference type="GO" id="GO:0003919">
    <property type="term" value="F:FMN adenylyltransferase activity"/>
    <property type="evidence" value="ECO:0007669"/>
    <property type="project" value="UniProtKB-UniRule"/>
</dbReference>
<comment type="pathway">
    <text evidence="3 15">Cofactor biosynthesis; FMN biosynthesis; FMN from riboflavin (ATP route): step 1/1.</text>
</comment>
<dbReference type="AlphaFoldDB" id="A0A2H0LPM8"/>
<dbReference type="GO" id="GO:0009398">
    <property type="term" value="P:FMN biosynthetic process"/>
    <property type="evidence" value="ECO:0007669"/>
    <property type="project" value="UniProtKB-UniRule"/>
</dbReference>
<dbReference type="UniPathway" id="UPA00277">
    <property type="reaction ID" value="UER00407"/>
</dbReference>
<comment type="function">
    <text evidence="1">Catalyzes the phosphorylation of riboflavin to FMN followed by the adenylation of FMN to FAD.</text>
</comment>
<dbReference type="SMART" id="SM00904">
    <property type="entry name" value="Flavokinase"/>
    <property type="match status" value="1"/>
</dbReference>